<keyword evidence="2" id="KW-1185">Reference proteome</keyword>
<organism evidence="1 2">
    <name type="scientific">Limosilactobacillus urinaemulieris</name>
    <dbReference type="NCBI Taxonomy" id="2742600"/>
    <lineage>
        <taxon>Bacteria</taxon>
        <taxon>Bacillati</taxon>
        <taxon>Bacillota</taxon>
        <taxon>Bacilli</taxon>
        <taxon>Lactobacillales</taxon>
        <taxon>Lactobacillaceae</taxon>
        <taxon>Limosilactobacillus</taxon>
    </lineage>
</organism>
<reference evidence="1 2" key="1">
    <citation type="submission" date="2020-06" db="EMBL/GenBank/DDBJ databases">
        <title>Limosilactobacillus sp. nov.</title>
        <authorList>
            <person name="Ksiezarek M."/>
            <person name="Goncalves Ribeiro T."/>
            <person name="Rocha J."/>
            <person name="Grosso F."/>
            <person name="Peixe L."/>
        </authorList>
    </citation>
    <scope>NUCLEOTIDE SEQUENCE [LARGE SCALE GENOMIC DNA]</scope>
    <source>
        <strain evidence="2">c9Ua_26_M</strain>
    </source>
</reference>
<gene>
    <name evidence="1" type="ORF">HUK45_00225</name>
</gene>
<dbReference type="RefSeq" id="WP_191910563.1">
    <property type="nucleotide sequence ID" value="NZ_JABUXR010000001.1"/>
</dbReference>
<name>A0ABR8ZHF9_9LACO</name>
<accession>A0ABR8ZHF9</accession>
<proteinExistence type="predicted"/>
<dbReference type="Proteomes" id="UP000645007">
    <property type="component" value="Unassembled WGS sequence"/>
</dbReference>
<comment type="caution">
    <text evidence="1">The sequence shown here is derived from an EMBL/GenBank/DDBJ whole genome shotgun (WGS) entry which is preliminary data.</text>
</comment>
<dbReference type="EMBL" id="JABUXR010000001">
    <property type="protein sequence ID" value="MBD8084712.1"/>
    <property type="molecule type" value="Genomic_DNA"/>
</dbReference>
<evidence type="ECO:0000313" key="2">
    <source>
        <dbReference type="Proteomes" id="UP000645007"/>
    </source>
</evidence>
<evidence type="ECO:0000313" key="1">
    <source>
        <dbReference type="EMBL" id="MBD8084712.1"/>
    </source>
</evidence>
<sequence length="94" mass="10391">MNKIFMNGYYQGVIEVAPASLSAAKVEELAIAMTIQHLRHAGIKVSTIHDFLIFDIQANERLVNNYINDGAAELEEVQAKILSLAFTKKGSIDQ</sequence>
<protein>
    <submittedName>
        <fullName evidence="1">Uncharacterized protein</fullName>
    </submittedName>
</protein>